<accession>A0AAV4PZB1</accession>
<evidence type="ECO:0000259" key="1">
    <source>
        <dbReference type="Pfam" id="PF13843"/>
    </source>
</evidence>
<evidence type="ECO:0000313" key="3">
    <source>
        <dbReference type="Proteomes" id="UP001054837"/>
    </source>
</evidence>
<dbReference type="EMBL" id="BPLQ01003596">
    <property type="protein sequence ID" value="GIY01641.1"/>
    <property type="molecule type" value="Genomic_DNA"/>
</dbReference>
<sequence length="121" mass="13833">MPGREFNSLVQSVDKITVKFKGMSTMRQYLPGKPVKRGYKIWARSDAYSGYLSIWCLCRGKKTMVPFQKDWDIVITNLSNDLHLISLLLVVFEHFSSIDGNTQKTCIIGTIRTGRKSFLNP</sequence>
<dbReference type="Proteomes" id="UP001054837">
    <property type="component" value="Unassembled WGS sequence"/>
</dbReference>
<protein>
    <recommendedName>
        <fullName evidence="1">PiggyBac transposable element-derived protein domain-containing protein</fullName>
    </recommendedName>
</protein>
<feature type="domain" description="PiggyBac transposable element-derived protein" evidence="1">
    <location>
        <begin position="11"/>
        <end position="83"/>
    </location>
</feature>
<dbReference type="Pfam" id="PF13843">
    <property type="entry name" value="DDE_Tnp_1_7"/>
    <property type="match status" value="1"/>
</dbReference>
<evidence type="ECO:0000313" key="2">
    <source>
        <dbReference type="EMBL" id="GIY01641.1"/>
    </source>
</evidence>
<organism evidence="2 3">
    <name type="scientific">Caerostris darwini</name>
    <dbReference type="NCBI Taxonomy" id="1538125"/>
    <lineage>
        <taxon>Eukaryota</taxon>
        <taxon>Metazoa</taxon>
        <taxon>Ecdysozoa</taxon>
        <taxon>Arthropoda</taxon>
        <taxon>Chelicerata</taxon>
        <taxon>Arachnida</taxon>
        <taxon>Araneae</taxon>
        <taxon>Araneomorphae</taxon>
        <taxon>Entelegynae</taxon>
        <taxon>Araneoidea</taxon>
        <taxon>Araneidae</taxon>
        <taxon>Caerostris</taxon>
    </lineage>
</organism>
<comment type="caution">
    <text evidence="2">The sequence shown here is derived from an EMBL/GenBank/DDBJ whole genome shotgun (WGS) entry which is preliminary data.</text>
</comment>
<gene>
    <name evidence="2" type="ORF">CDAR_117711</name>
</gene>
<name>A0AAV4PZB1_9ARAC</name>
<keyword evidence="3" id="KW-1185">Reference proteome</keyword>
<reference evidence="2 3" key="1">
    <citation type="submission" date="2021-06" db="EMBL/GenBank/DDBJ databases">
        <title>Caerostris darwini draft genome.</title>
        <authorList>
            <person name="Kono N."/>
            <person name="Arakawa K."/>
        </authorList>
    </citation>
    <scope>NUCLEOTIDE SEQUENCE [LARGE SCALE GENOMIC DNA]</scope>
</reference>
<dbReference type="AlphaFoldDB" id="A0AAV4PZB1"/>
<dbReference type="InterPro" id="IPR029526">
    <property type="entry name" value="PGBD"/>
</dbReference>
<proteinExistence type="predicted"/>